<dbReference type="InterPro" id="IPR050222">
    <property type="entry name" value="MATE_MdtK"/>
</dbReference>
<accession>A0A8E1QYV7</accession>
<protein>
    <recommendedName>
        <fullName evidence="9">Multidrug-efflux transporter</fullName>
    </recommendedName>
</protein>
<keyword evidence="4" id="KW-1003">Cell membrane</keyword>
<dbReference type="GO" id="GO:0042910">
    <property type="term" value="F:xenobiotic transmembrane transporter activity"/>
    <property type="evidence" value="ECO:0007669"/>
    <property type="project" value="InterPro"/>
</dbReference>
<dbReference type="GO" id="GO:0006811">
    <property type="term" value="P:monoatomic ion transport"/>
    <property type="evidence" value="ECO:0007669"/>
    <property type="project" value="UniProtKB-KW"/>
</dbReference>
<dbReference type="NCBIfam" id="TIGR00797">
    <property type="entry name" value="matE"/>
    <property type="match status" value="1"/>
</dbReference>
<evidence type="ECO:0000256" key="8">
    <source>
        <dbReference type="ARBA" id="ARBA00023136"/>
    </source>
</evidence>
<comment type="subcellular location">
    <subcellularLocation>
        <location evidence="1">Cell membrane</location>
        <topology evidence="1">Multi-pass membrane protein</topology>
    </subcellularLocation>
</comment>
<keyword evidence="6 10" id="KW-1133">Transmembrane helix</keyword>
<evidence type="ECO:0000256" key="7">
    <source>
        <dbReference type="ARBA" id="ARBA00023065"/>
    </source>
</evidence>
<gene>
    <name evidence="11" type="ORF">ACU52_03920</name>
</gene>
<dbReference type="GO" id="GO:0015297">
    <property type="term" value="F:antiporter activity"/>
    <property type="evidence" value="ECO:0007669"/>
    <property type="project" value="UniProtKB-KW"/>
</dbReference>
<proteinExistence type="predicted"/>
<dbReference type="CDD" id="cd13131">
    <property type="entry name" value="MATE_NorM_like"/>
    <property type="match status" value="1"/>
</dbReference>
<dbReference type="EMBL" id="LFQU01000004">
    <property type="protein sequence ID" value="KOO69238.1"/>
    <property type="molecule type" value="Genomic_DNA"/>
</dbReference>
<dbReference type="GO" id="GO:0005886">
    <property type="term" value="C:plasma membrane"/>
    <property type="evidence" value="ECO:0007669"/>
    <property type="project" value="UniProtKB-SubCell"/>
</dbReference>
<evidence type="ECO:0000256" key="6">
    <source>
        <dbReference type="ARBA" id="ARBA00022989"/>
    </source>
</evidence>
<dbReference type="PIRSF" id="PIRSF006603">
    <property type="entry name" value="DinF"/>
    <property type="match status" value="1"/>
</dbReference>
<feature type="transmembrane region" description="Helical" evidence="10">
    <location>
        <begin position="162"/>
        <end position="186"/>
    </location>
</feature>
<feature type="transmembrane region" description="Helical" evidence="10">
    <location>
        <begin position="192"/>
        <end position="217"/>
    </location>
</feature>
<keyword evidence="5 10" id="KW-0812">Transmembrane</keyword>
<keyword evidence="8 10" id="KW-0472">Membrane</keyword>
<evidence type="ECO:0000256" key="9">
    <source>
        <dbReference type="ARBA" id="ARBA00031636"/>
    </source>
</evidence>
<feature type="transmembrane region" description="Helical" evidence="10">
    <location>
        <begin position="415"/>
        <end position="438"/>
    </location>
</feature>
<feature type="transmembrane region" description="Helical" evidence="10">
    <location>
        <begin position="390"/>
        <end position="409"/>
    </location>
</feature>
<dbReference type="InterPro" id="IPR002528">
    <property type="entry name" value="MATE_fam"/>
</dbReference>
<dbReference type="Pfam" id="PF01554">
    <property type="entry name" value="MatE"/>
    <property type="match status" value="2"/>
</dbReference>
<dbReference type="InterPro" id="IPR048279">
    <property type="entry name" value="MdtK-like"/>
</dbReference>
<evidence type="ECO:0000313" key="11">
    <source>
        <dbReference type="EMBL" id="KOO69238.1"/>
    </source>
</evidence>
<evidence type="ECO:0000256" key="2">
    <source>
        <dbReference type="ARBA" id="ARBA00022448"/>
    </source>
</evidence>
<feature type="transmembrane region" description="Helical" evidence="10">
    <location>
        <begin position="12"/>
        <end position="35"/>
    </location>
</feature>
<feature type="transmembrane region" description="Helical" evidence="10">
    <location>
        <begin position="256"/>
        <end position="280"/>
    </location>
</feature>
<dbReference type="AlphaFoldDB" id="A0A8E1QYV7"/>
<feature type="transmembrane region" description="Helical" evidence="10">
    <location>
        <begin position="317"/>
        <end position="338"/>
    </location>
</feature>
<evidence type="ECO:0000256" key="3">
    <source>
        <dbReference type="ARBA" id="ARBA00022449"/>
    </source>
</evidence>
<organism evidence="11 12">
    <name type="scientific">Xylanibacter rarus</name>
    <dbReference type="NCBI Taxonomy" id="1676614"/>
    <lineage>
        <taxon>Bacteria</taxon>
        <taxon>Pseudomonadati</taxon>
        <taxon>Bacteroidota</taxon>
        <taxon>Bacteroidia</taxon>
        <taxon>Bacteroidales</taxon>
        <taxon>Prevotellaceae</taxon>
        <taxon>Xylanibacter</taxon>
    </lineage>
</organism>
<evidence type="ECO:0000256" key="5">
    <source>
        <dbReference type="ARBA" id="ARBA00022692"/>
    </source>
</evidence>
<reference evidence="11 12" key="1">
    <citation type="submission" date="2015-06" db="EMBL/GenBank/DDBJ databases">
        <title>Prevotella sp. 109, sp. nov., a novel member of the family Prevotellaceae isolated from human faeces.</title>
        <authorList>
            <person name="Shkoporov A.N."/>
            <person name="Chaplin A.V."/>
            <person name="Kafarskaia L.I."/>
            <person name="Efimov B.A."/>
        </authorList>
    </citation>
    <scope>NUCLEOTIDE SEQUENCE [LARGE SCALE GENOMIC DNA]</scope>
    <source>
        <strain evidence="11 12">109</strain>
    </source>
</reference>
<feature type="transmembrane region" description="Helical" evidence="10">
    <location>
        <begin position="96"/>
        <end position="117"/>
    </location>
</feature>
<feature type="transmembrane region" description="Helical" evidence="10">
    <location>
        <begin position="129"/>
        <end position="150"/>
    </location>
</feature>
<comment type="caution">
    <text evidence="11">The sequence shown here is derived from an EMBL/GenBank/DDBJ whole genome shotgun (WGS) entry which is preliminary data.</text>
</comment>
<feature type="transmembrane region" description="Helical" evidence="10">
    <location>
        <begin position="286"/>
        <end position="305"/>
    </location>
</feature>
<dbReference type="Proteomes" id="UP000036951">
    <property type="component" value="Unassembled WGS sequence"/>
</dbReference>
<feature type="transmembrane region" description="Helical" evidence="10">
    <location>
        <begin position="350"/>
        <end position="369"/>
    </location>
</feature>
<evidence type="ECO:0000256" key="4">
    <source>
        <dbReference type="ARBA" id="ARBA00022475"/>
    </source>
</evidence>
<sequence length="446" mass="49195">MHFTLKRYTTHYRALVSLGVPIVVGQIGNVVLGFADTLMIGHHSMMELAAASFVTTMFTLIVIFAMGFSYGLTPIVGAMFGRGEKEEIGGILRNSLAANGLMAVILLAVSVVFYLNLHRMGQPVELLPYMRSYLLVNIVSLPFLCMFNAFKQFYDGITDTRVPMFVILGGNVLNIFGNYVLIYGAFGMPELGLLGAGISTMVSRIVMFVAFVAVFVFHRSYAPYRRGYAAGRLNRADFRRINTLGWPVAMQLGMECAAFSLSAIFVGWIGITALAAHQVTLTASQLLYMVNSGMAAAIAVRVSYFHGQGDTAAVRDAAYAGFHVIMLIAFVLSVPVFLLRNTFSYWFTDSAEVCVLVSQTVIPLIVYQFGDGLQYTFANALRGISCVRPLIWIAFFSYFVVSLPLGWFLGIHSGWGLVGVWSAFPVCLLCAGILYWLCFIRRLRRP</sequence>
<name>A0A8E1QYV7_9BACT</name>
<feature type="transmembrane region" description="Helical" evidence="10">
    <location>
        <begin position="55"/>
        <end position="76"/>
    </location>
</feature>
<dbReference type="OrthoDB" id="9780160at2"/>
<keyword evidence="3" id="KW-0050">Antiport</keyword>
<dbReference type="PANTHER" id="PTHR43298">
    <property type="entry name" value="MULTIDRUG RESISTANCE PROTEIN NORM-RELATED"/>
    <property type="match status" value="1"/>
</dbReference>
<keyword evidence="12" id="KW-1185">Reference proteome</keyword>
<keyword evidence="7" id="KW-0406">Ion transport</keyword>
<dbReference type="PANTHER" id="PTHR43298:SF2">
    <property type="entry name" value="FMN_FAD EXPORTER YEEO-RELATED"/>
    <property type="match status" value="1"/>
</dbReference>
<keyword evidence="2" id="KW-0813">Transport</keyword>
<dbReference type="RefSeq" id="WP_053397831.1">
    <property type="nucleotide sequence ID" value="NZ_DAWBWQ010000035.1"/>
</dbReference>
<evidence type="ECO:0000256" key="1">
    <source>
        <dbReference type="ARBA" id="ARBA00004651"/>
    </source>
</evidence>
<evidence type="ECO:0000313" key="12">
    <source>
        <dbReference type="Proteomes" id="UP000036951"/>
    </source>
</evidence>
<evidence type="ECO:0000256" key="10">
    <source>
        <dbReference type="SAM" id="Phobius"/>
    </source>
</evidence>